<evidence type="ECO:0000313" key="1">
    <source>
        <dbReference type="EMBL" id="KAJ8681901.1"/>
    </source>
</evidence>
<protein>
    <submittedName>
        <fullName evidence="1">Uncharacterized protein</fullName>
    </submittedName>
</protein>
<evidence type="ECO:0000313" key="2">
    <source>
        <dbReference type="Proteomes" id="UP001239111"/>
    </source>
</evidence>
<keyword evidence="2" id="KW-1185">Reference proteome</keyword>
<organism evidence="1 2">
    <name type="scientific">Eretmocerus hayati</name>
    <dbReference type="NCBI Taxonomy" id="131215"/>
    <lineage>
        <taxon>Eukaryota</taxon>
        <taxon>Metazoa</taxon>
        <taxon>Ecdysozoa</taxon>
        <taxon>Arthropoda</taxon>
        <taxon>Hexapoda</taxon>
        <taxon>Insecta</taxon>
        <taxon>Pterygota</taxon>
        <taxon>Neoptera</taxon>
        <taxon>Endopterygota</taxon>
        <taxon>Hymenoptera</taxon>
        <taxon>Apocrita</taxon>
        <taxon>Proctotrupomorpha</taxon>
        <taxon>Chalcidoidea</taxon>
        <taxon>Aphelinidae</taxon>
        <taxon>Aphelininae</taxon>
        <taxon>Eretmocerus</taxon>
    </lineage>
</organism>
<reference evidence="1" key="1">
    <citation type="submission" date="2023-04" db="EMBL/GenBank/DDBJ databases">
        <title>A chromosome-level genome assembly of the parasitoid wasp Eretmocerus hayati.</title>
        <authorList>
            <person name="Zhong Y."/>
            <person name="Liu S."/>
            <person name="Liu Y."/>
        </authorList>
    </citation>
    <scope>NUCLEOTIDE SEQUENCE</scope>
    <source>
        <strain evidence="1">ZJU_SS_LIU_2023</strain>
    </source>
</reference>
<sequence>MSKTAISRCWLLTALNALLLSPILTANNTCHATNSTSAPELASLVASSSPTPVLDSRFLLMEPRSGNSKDDDGDSNSSLQQLGPGSNTKAGSELALNLGATFKLRKKNDEQPQSQQRNGSVGTRPTSNVLGPIISPRYKLTRGSTQKPKPVQHAANRDSYLDALEKSHAIRHYQQLGRREYTPGPVYRGPEYHKQEEKEHQKHDSSPSSSNFVETEVKSSKLPHPSSVDIVPSKSWSPSPSDTIGYSHKQQLPQFSSYHSFDPDAEYQSSHKYPSTSTHSQQTSSKPSHQISYTPFEANTPSISLSPASEILYETPQISYGSPQISYGPPPSSSYGPPHVSYGHHPQGSYGPSQDYSTERLLPLTSMVFDSIKHYEDLNKNKTNPKPCTGLECQMTRSLFFDDTWSDYLRLFRIYAAEEQAIAEQNQNERTRRR</sequence>
<gene>
    <name evidence="1" type="ORF">QAD02_017693</name>
</gene>
<dbReference type="Proteomes" id="UP001239111">
    <property type="component" value="Chromosome 1"/>
</dbReference>
<dbReference type="EMBL" id="CM056741">
    <property type="protein sequence ID" value="KAJ8681901.1"/>
    <property type="molecule type" value="Genomic_DNA"/>
</dbReference>
<accession>A0ACC2PFV2</accession>
<proteinExistence type="predicted"/>
<comment type="caution">
    <text evidence="1">The sequence shown here is derived from an EMBL/GenBank/DDBJ whole genome shotgun (WGS) entry which is preliminary data.</text>
</comment>
<name>A0ACC2PFV2_9HYME</name>